<dbReference type="InterPro" id="IPR009577">
    <property type="entry name" value="Sm_multidrug_ex"/>
</dbReference>
<feature type="transmembrane region" description="Helical" evidence="1">
    <location>
        <begin position="71"/>
        <end position="94"/>
    </location>
</feature>
<keyword evidence="1" id="KW-0472">Membrane</keyword>
<feature type="transmembrane region" description="Helical" evidence="1">
    <location>
        <begin position="126"/>
        <end position="152"/>
    </location>
</feature>
<dbReference type="Pfam" id="PF06695">
    <property type="entry name" value="Sm_multidrug_ex"/>
    <property type="match status" value="1"/>
</dbReference>
<keyword evidence="1" id="KW-0812">Transmembrane</keyword>
<dbReference type="Proteomes" id="UP000053467">
    <property type="component" value="Unassembled WGS sequence"/>
</dbReference>
<evidence type="ECO:0000313" key="3">
    <source>
        <dbReference type="Proteomes" id="UP000053467"/>
    </source>
</evidence>
<evidence type="ECO:0000256" key="1">
    <source>
        <dbReference type="SAM" id="Phobius"/>
    </source>
</evidence>
<feature type="transmembrane region" description="Helical" evidence="1">
    <location>
        <begin position="36"/>
        <end position="64"/>
    </location>
</feature>
<evidence type="ECO:0000313" key="2">
    <source>
        <dbReference type="EMBL" id="KUK86755.1"/>
    </source>
</evidence>
<dbReference type="PANTHER" id="PTHR36007">
    <property type="entry name" value="TRANSPORT PROTEIN-RELATED"/>
    <property type="match status" value="1"/>
</dbReference>
<accession>A0A117M695</accession>
<protein>
    <submittedName>
        <fullName evidence="2">Putative small multi-drug export (Modular protein)</fullName>
    </submittedName>
</protein>
<name>A0A117M695_UNCT6</name>
<sequence length="208" mass="23484">MKNKLFFFLFILFFSSILFAGEVANPVINFLKSKNISNTIIVLIISTLPIFELRLGLPLALTLFKIDYPTALFYSLLGNFIPVIPILLLLKGFYRMFEKVKPVKRFLDWIIERTEKKSKDVKKYEFWGLVVLVGIPLPGTGAWTGSLAAVILNLDFKRSLVAISLGIILASFIVSIFVFMGKLGVVAASLLIVSIYIIEIIRTKRYAK</sequence>
<comment type="caution">
    <text evidence="2">The sequence shown here is derived from an EMBL/GenBank/DDBJ whole genome shotgun (WGS) entry which is preliminary data.</text>
</comment>
<reference evidence="3" key="1">
    <citation type="journal article" date="2015" name="MBio">
        <title>Genome-Resolved Metagenomic Analysis Reveals Roles for Candidate Phyla and Other Microbial Community Members in Biogeochemical Transformations in Oil Reservoirs.</title>
        <authorList>
            <person name="Hu P."/>
            <person name="Tom L."/>
            <person name="Singh A."/>
            <person name="Thomas B.C."/>
            <person name="Baker B.J."/>
            <person name="Piceno Y.M."/>
            <person name="Andersen G.L."/>
            <person name="Banfield J.F."/>
        </authorList>
    </citation>
    <scope>NUCLEOTIDE SEQUENCE [LARGE SCALE GENOMIC DNA]</scope>
</reference>
<dbReference type="AlphaFoldDB" id="A0A117M695"/>
<gene>
    <name evidence="2" type="ORF">XE03_1243</name>
</gene>
<dbReference type="EMBL" id="LGGX01000012">
    <property type="protein sequence ID" value="KUK86755.1"/>
    <property type="molecule type" value="Genomic_DNA"/>
</dbReference>
<keyword evidence="1" id="KW-1133">Transmembrane helix</keyword>
<dbReference type="PANTHER" id="PTHR36007:SF2">
    <property type="entry name" value="TRANSPORT PROTEIN-RELATED"/>
    <property type="match status" value="1"/>
</dbReference>
<feature type="transmembrane region" description="Helical" evidence="1">
    <location>
        <begin position="159"/>
        <end position="179"/>
    </location>
</feature>
<organism evidence="2 3">
    <name type="scientific">candidate division TA06 bacterium 34_109</name>
    <dbReference type="NCBI Taxonomy" id="1635277"/>
    <lineage>
        <taxon>Bacteria</taxon>
        <taxon>Bacteria division TA06</taxon>
    </lineage>
</organism>
<proteinExistence type="predicted"/>